<evidence type="ECO:0000313" key="3">
    <source>
        <dbReference type="Proteomes" id="UP000198406"/>
    </source>
</evidence>
<dbReference type="Proteomes" id="UP000198406">
    <property type="component" value="Unassembled WGS sequence"/>
</dbReference>
<feature type="domain" description="SAC3/GANP/THP3 conserved" evidence="1">
    <location>
        <begin position="119"/>
        <end position="184"/>
    </location>
</feature>
<comment type="caution">
    <text evidence="2">The sequence shown here is derived from an EMBL/GenBank/DDBJ whole genome shotgun (WGS) entry which is preliminary data.</text>
</comment>
<evidence type="ECO:0000259" key="1">
    <source>
        <dbReference type="Pfam" id="PF03399"/>
    </source>
</evidence>
<dbReference type="Pfam" id="PF03399">
    <property type="entry name" value="SAC3_GANP"/>
    <property type="match status" value="2"/>
</dbReference>
<reference evidence="2 3" key="1">
    <citation type="journal article" date="2015" name="Plant Cell">
        <title>Oil accumulation by the oleaginous diatom Fistulifera solaris as revealed by the genome and transcriptome.</title>
        <authorList>
            <person name="Tanaka T."/>
            <person name="Maeda Y."/>
            <person name="Veluchamy A."/>
            <person name="Tanaka M."/>
            <person name="Abida H."/>
            <person name="Marechal E."/>
            <person name="Bowler C."/>
            <person name="Muto M."/>
            <person name="Sunaga Y."/>
            <person name="Tanaka M."/>
            <person name="Yoshino T."/>
            <person name="Taniguchi T."/>
            <person name="Fukuda Y."/>
            <person name="Nemoto M."/>
            <person name="Matsumoto M."/>
            <person name="Wong P.S."/>
            <person name="Aburatani S."/>
            <person name="Fujibuchi W."/>
        </authorList>
    </citation>
    <scope>NUCLEOTIDE SEQUENCE [LARGE SCALE GENOMIC DNA]</scope>
    <source>
        <strain evidence="2 3">JPCC DA0580</strain>
    </source>
</reference>
<dbReference type="OrthoDB" id="199574at2759"/>
<dbReference type="InterPro" id="IPR045107">
    <property type="entry name" value="SAC3/GANP/THP3"/>
</dbReference>
<dbReference type="InterPro" id="IPR005062">
    <property type="entry name" value="SAC3/GANP/THP3_conserved"/>
</dbReference>
<dbReference type="GO" id="GO:0005634">
    <property type="term" value="C:nucleus"/>
    <property type="evidence" value="ECO:0007669"/>
    <property type="project" value="TreeGrafter"/>
</dbReference>
<protein>
    <recommendedName>
        <fullName evidence="1">SAC3/GANP/THP3 conserved domain-containing protein</fullName>
    </recommendedName>
</protein>
<sequence>MGKLKRKRLSKSSKVVLVAETPAVYSEDLGTVGVKQLRNGQGASLEGFSLVVNSSEKKRRLERKARFNLTDNNKPTTIDLLYRPLDATRDSRSKAPSESDRLIGENTSLEKPYLRLTDFPRKEDVRPLNVLVKSLAHIKNRYIKDEDFEWANEQLKSVRQDLTVQRLRNPFVLEVYETHARILLEEGDLDEFNQCQTVIRNIVKGAGYDDGCGELPLEEIMGSNAPLSQNEETEDEFRGYGILYALVRNAWSQLKLELAQVNASSLEGREGIELSAVHAIQVVKAVQECDYRTFFRLYECAPHLSAYLMDFLVKRVRDEAYHRVIASHRPTVSIEYIRDALHLADLEETRRFLRQQGASFIQEKGEPTFWIDCKSSLAS</sequence>
<dbReference type="PANTHER" id="PTHR12436">
    <property type="entry name" value="80 KDA MCM3-ASSOCIATED PROTEIN"/>
    <property type="match status" value="1"/>
</dbReference>
<feature type="domain" description="SAC3/GANP/THP3 conserved" evidence="1">
    <location>
        <begin position="229"/>
        <end position="360"/>
    </location>
</feature>
<keyword evidence="3" id="KW-1185">Reference proteome</keyword>
<accession>A0A1Z5JMG7</accession>
<dbReference type="PANTHER" id="PTHR12436:SF4">
    <property type="entry name" value="LEUKOCYTE RECEPTOR CLUSTER MEMBER 8"/>
    <property type="match status" value="1"/>
</dbReference>
<name>A0A1Z5JMG7_FISSO</name>
<evidence type="ECO:0000313" key="2">
    <source>
        <dbReference type="EMBL" id="GAX15106.1"/>
    </source>
</evidence>
<gene>
    <name evidence="2" type="ORF">FisN_12Lh199</name>
</gene>
<dbReference type="Gene3D" id="1.25.40.990">
    <property type="match status" value="1"/>
</dbReference>
<dbReference type="AlphaFoldDB" id="A0A1Z5JMG7"/>
<dbReference type="InParanoid" id="A0A1Z5JMG7"/>
<dbReference type="EMBL" id="BDSP01000087">
    <property type="protein sequence ID" value="GAX15106.1"/>
    <property type="molecule type" value="Genomic_DNA"/>
</dbReference>
<proteinExistence type="predicted"/>
<organism evidence="2 3">
    <name type="scientific">Fistulifera solaris</name>
    <name type="common">Oleaginous diatom</name>
    <dbReference type="NCBI Taxonomy" id="1519565"/>
    <lineage>
        <taxon>Eukaryota</taxon>
        <taxon>Sar</taxon>
        <taxon>Stramenopiles</taxon>
        <taxon>Ochrophyta</taxon>
        <taxon>Bacillariophyta</taxon>
        <taxon>Bacillariophyceae</taxon>
        <taxon>Bacillariophycidae</taxon>
        <taxon>Naviculales</taxon>
        <taxon>Naviculaceae</taxon>
        <taxon>Fistulifera</taxon>
    </lineage>
</organism>